<organism evidence="5 6">
    <name type="scientific">Azospirillum thermophilum</name>
    <dbReference type="NCBI Taxonomy" id="2202148"/>
    <lineage>
        <taxon>Bacteria</taxon>
        <taxon>Pseudomonadati</taxon>
        <taxon>Pseudomonadota</taxon>
        <taxon>Alphaproteobacteria</taxon>
        <taxon>Rhodospirillales</taxon>
        <taxon>Azospirillaceae</taxon>
        <taxon>Azospirillum</taxon>
    </lineage>
</organism>
<gene>
    <name evidence="5" type="ORF">DEW08_16190</name>
</gene>
<dbReference type="GO" id="GO:0008173">
    <property type="term" value="F:RNA methyltransferase activity"/>
    <property type="evidence" value="ECO:0007669"/>
    <property type="project" value="InterPro"/>
</dbReference>
<dbReference type="InterPro" id="IPR029064">
    <property type="entry name" value="Ribosomal_eL30-like_sf"/>
</dbReference>
<accession>A0A2S2CSS7</accession>
<dbReference type="GO" id="GO:0006396">
    <property type="term" value="P:RNA processing"/>
    <property type="evidence" value="ECO:0007669"/>
    <property type="project" value="InterPro"/>
</dbReference>
<feature type="compositionally biased region" description="Low complexity" evidence="3">
    <location>
        <begin position="1"/>
        <end position="30"/>
    </location>
</feature>
<keyword evidence="6" id="KW-1185">Reference proteome</keyword>
<dbReference type="Pfam" id="PF08032">
    <property type="entry name" value="SpoU_sub_bind"/>
    <property type="match status" value="1"/>
</dbReference>
<proteinExistence type="predicted"/>
<sequence length="289" mass="30802">MPSRGRPPSRTPGRPSARPSGRSTGQPSARSADRASRNAAAEPMRDEPRKLFRVAGLPAVKALLEHDPRRIERLFFEERFKAELTEACRQLAAARKPYRMVDAEELSKVAGTVLHGGVVALIPPRTVPPLDPEKAAEWTEPLLILDGVGNPHNLGAILRTAAFFGLPRVVVSDHPGQALPSEAAYRVAEGGFEWVRIYQAANLPAVLKRLSASHRIVATALDQSRPTIDVAGLRKGRKPVAVVLGNEEHGLPPATLAACEAVLTIAGSGRVQSLNVAATAAILIQALAG</sequence>
<dbReference type="PANTHER" id="PTHR46429:SF2">
    <property type="entry name" value="TRNA_RRNA METHYLTRANSFERASE"/>
    <property type="match status" value="1"/>
</dbReference>
<feature type="domain" description="RNA 2-O ribose methyltransferase substrate binding" evidence="4">
    <location>
        <begin position="53"/>
        <end position="128"/>
    </location>
</feature>
<dbReference type="PANTHER" id="PTHR46429">
    <property type="entry name" value="23S RRNA (GUANOSINE-2'-O-)-METHYLTRANSFERASE RLMB"/>
    <property type="match status" value="1"/>
</dbReference>
<dbReference type="InterPro" id="IPR029028">
    <property type="entry name" value="Alpha/beta_knot_MTases"/>
</dbReference>
<dbReference type="SUPFAM" id="SSF55315">
    <property type="entry name" value="L30e-like"/>
    <property type="match status" value="1"/>
</dbReference>
<dbReference type="AlphaFoldDB" id="A0A2S2CSS7"/>
<evidence type="ECO:0000256" key="1">
    <source>
        <dbReference type="ARBA" id="ARBA00022603"/>
    </source>
</evidence>
<keyword evidence="2 5" id="KW-0808">Transferase</keyword>
<evidence type="ECO:0000256" key="3">
    <source>
        <dbReference type="SAM" id="MobiDB-lite"/>
    </source>
</evidence>
<dbReference type="GO" id="GO:0003723">
    <property type="term" value="F:RNA binding"/>
    <property type="evidence" value="ECO:0007669"/>
    <property type="project" value="InterPro"/>
</dbReference>
<dbReference type="SUPFAM" id="SSF75217">
    <property type="entry name" value="alpha/beta knot"/>
    <property type="match status" value="1"/>
</dbReference>
<dbReference type="InterPro" id="IPR029026">
    <property type="entry name" value="tRNA_m1G_MTases_N"/>
</dbReference>
<dbReference type="InterPro" id="IPR013123">
    <property type="entry name" value="SpoU_subst-bd"/>
</dbReference>
<dbReference type="OrthoDB" id="9785673at2"/>
<dbReference type="InterPro" id="IPR001537">
    <property type="entry name" value="SpoU_MeTrfase"/>
</dbReference>
<evidence type="ECO:0000259" key="4">
    <source>
        <dbReference type="SMART" id="SM00967"/>
    </source>
</evidence>
<dbReference type="Proteomes" id="UP000245629">
    <property type="component" value="Chromosome 2"/>
</dbReference>
<name>A0A2S2CSS7_9PROT</name>
<dbReference type="CDD" id="cd18095">
    <property type="entry name" value="SpoU-like_rRNA-MTase"/>
    <property type="match status" value="1"/>
</dbReference>
<dbReference type="InterPro" id="IPR004441">
    <property type="entry name" value="rRNA_MeTrfase_TrmH"/>
</dbReference>
<keyword evidence="1 5" id="KW-0489">Methyltransferase</keyword>
<reference evidence="6" key="1">
    <citation type="submission" date="2018-05" db="EMBL/GenBank/DDBJ databases">
        <title>Azospirillum thermophila sp. nov., a novel isolated from hot spring.</title>
        <authorList>
            <person name="Zhao Z."/>
        </authorList>
    </citation>
    <scope>NUCLEOTIDE SEQUENCE [LARGE SCALE GENOMIC DNA]</scope>
    <source>
        <strain evidence="6">CFH 70021</strain>
    </source>
</reference>
<dbReference type="Gene3D" id="3.40.1280.10">
    <property type="match status" value="1"/>
</dbReference>
<dbReference type="EMBL" id="CP029353">
    <property type="protein sequence ID" value="AWK87552.1"/>
    <property type="molecule type" value="Genomic_DNA"/>
</dbReference>
<evidence type="ECO:0000313" key="5">
    <source>
        <dbReference type="EMBL" id="AWK87552.1"/>
    </source>
</evidence>
<dbReference type="GO" id="GO:0032259">
    <property type="term" value="P:methylation"/>
    <property type="evidence" value="ECO:0007669"/>
    <property type="project" value="UniProtKB-KW"/>
</dbReference>
<evidence type="ECO:0000256" key="2">
    <source>
        <dbReference type="ARBA" id="ARBA00022679"/>
    </source>
</evidence>
<feature type="region of interest" description="Disordered" evidence="3">
    <location>
        <begin position="1"/>
        <end position="47"/>
    </location>
</feature>
<evidence type="ECO:0000313" key="6">
    <source>
        <dbReference type="Proteomes" id="UP000245629"/>
    </source>
</evidence>
<dbReference type="GO" id="GO:0005829">
    <property type="term" value="C:cytosol"/>
    <property type="evidence" value="ECO:0007669"/>
    <property type="project" value="TreeGrafter"/>
</dbReference>
<dbReference type="Gene3D" id="3.30.1330.30">
    <property type="match status" value="1"/>
</dbReference>
<protein>
    <submittedName>
        <fullName evidence="5">RNA methyltransferase</fullName>
    </submittedName>
</protein>
<dbReference type="SMART" id="SM00967">
    <property type="entry name" value="SpoU_sub_bind"/>
    <property type="match status" value="1"/>
</dbReference>
<dbReference type="Pfam" id="PF00588">
    <property type="entry name" value="SpoU_methylase"/>
    <property type="match status" value="1"/>
</dbReference>
<dbReference type="KEGG" id="azz:DEW08_16190"/>